<feature type="region of interest" description="Disordered" evidence="1">
    <location>
        <begin position="142"/>
        <end position="213"/>
    </location>
</feature>
<dbReference type="InterPro" id="IPR011992">
    <property type="entry name" value="EF-hand-dom_pair"/>
</dbReference>
<evidence type="ECO:0000256" key="1">
    <source>
        <dbReference type="SAM" id="MobiDB-lite"/>
    </source>
</evidence>
<protein>
    <submittedName>
        <fullName evidence="2">Uncharacterized protein</fullName>
    </submittedName>
</protein>
<comment type="caution">
    <text evidence="2">The sequence shown here is derived from an EMBL/GenBank/DDBJ whole genome shotgun (WGS) entry which is preliminary data.</text>
</comment>
<dbReference type="Proteomes" id="UP000724874">
    <property type="component" value="Unassembled WGS sequence"/>
</dbReference>
<organism evidence="2 3">
    <name type="scientific">Gymnopilus junonius</name>
    <name type="common">Spectacular rustgill mushroom</name>
    <name type="synonym">Gymnopilus spectabilis subsp. junonius</name>
    <dbReference type="NCBI Taxonomy" id="109634"/>
    <lineage>
        <taxon>Eukaryota</taxon>
        <taxon>Fungi</taxon>
        <taxon>Dikarya</taxon>
        <taxon>Basidiomycota</taxon>
        <taxon>Agaricomycotina</taxon>
        <taxon>Agaricomycetes</taxon>
        <taxon>Agaricomycetidae</taxon>
        <taxon>Agaricales</taxon>
        <taxon>Agaricineae</taxon>
        <taxon>Hymenogastraceae</taxon>
        <taxon>Gymnopilus</taxon>
    </lineage>
</organism>
<dbReference type="AlphaFoldDB" id="A0A9P5TUA1"/>
<feature type="compositionally biased region" description="Acidic residues" evidence="1">
    <location>
        <begin position="152"/>
        <end position="181"/>
    </location>
</feature>
<dbReference type="SUPFAM" id="SSF47473">
    <property type="entry name" value="EF-hand"/>
    <property type="match status" value="1"/>
</dbReference>
<dbReference type="EMBL" id="JADNYJ010000005">
    <property type="protein sequence ID" value="KAF8911059.1"/>
    <property type="molecule type" value="Genomic_DNA"/>
</dbReference>
<sequence length="291" mass="32037">MSSSDSLFNTLPHHVQNAIDDAFTNTVISNDAQSHQRKSERPQAAGGFIVEPPGGGFLSNTVTDSNTEPDVSKILFDLIPSALQRLDLPPDDEEVLSVFNNAASGWTAVSLGVAYADPQAKYVSRDDWRSVCAVLLEYHTGESDEQNNTSQIEEDGVFPSDDYAEEQSSDNSMDDSSDEYQEGNSPSRVRHTKKSRGKNHAKSSGLLSTNPTSRQRQTCLDAFALFFPDVPPEFLEGQKIKIADLQRVSKLLGEKIKGDEMLEMLEMFSTSADKAMDINSFTRMMITAKLA</sequence>
<proteinExistence type="predicted"/>
<keyword evidence="3" id="KW-1185">Reference proteome</keyword>
<accession>A0A9P5TUA1</accession>
<evidence type="ECO:0000313" key="2">
    <source>
        <dbReference type="EMBL" id="KAF8911059.1"/>
    </source>
</evidence>
<gene>
    <name evidence="2" type="ORF">CPB84DRAFT_1081184</name>
</gene>
<dbReference type="Gene3D" id="1.10.238.10">
    <property type="entry name" value="EF-hand"/>
    <property type="match status" value="1"/>
</dbReference>
<feature type="compositionally biased region" description="Basic residues" evidence="1">
    <location>
        <begin position="188"/>
        <end position="201"/>
    </location>
</feature>
<evidence type="ECO:0000313" key="3">
    <source>
        <dbReference type="Proteomes" id="UP000724874"/>
    </source>
</evidence>
<dbReference type="OrthoDB" id="2530165at2759"/>
<name>A0A9P5TUA1_GYMJU</name>
<reference evidence="2" key="1">
    <citation type="submission" date="2020-11" db="EMBL/GenBank/DDBJ databases">
        <authorList>
            <consortium name="DOE Joint Genome Institute"/>
            <person name="Ahrendt S."/>
            <person name="Riley R."/>
            <person name="Andreopoulos W."/>
            <person name="LaButti K."/>
            <person name="Pangilinan J."/>
            <person name="Ruiz-duenas F.J."/>
            <person name="Barrasa J.M."/>
            <person name="Sanchez-Garcia M."/>
            <person name="Camarero S."/>
            <person name="Miyauchi S."/>
            <person name="Serrano A."/>
            <person name="Linde D."/>
            <person name="Babiker R."/>
            <person name="Drula E."/>
            <person name="Ayuso-Fernandez I."/>
            <person name="Pacheco R."/>
            <person name="Padilla G."/>
            <person name="Ferreira P."/>
            <person name="Barriuso J."/>
            <person name="Kellner H."/>
            <person name="Castanera R."/>
            <person name="Alfaro M."/>
            <person name="Ramirez L."/>
            <person name="Pisabarro A.G."/>
            <person name="Kuo A."/>
            <person name="Tritt A."/>
            <person name="Lipzen A."/>
            <person name="He G."/>
            <person name="Yan M."/>
            <person name="Ng V."/>
            <person name="Cullen D."/>
            <person name="Martin F."/>
            <person name="Rosso M.-N."/>
            <person name="Henrissat B."/>
            <person name="Hibbett D."/>
            <person name="Martinez A.T."/>
            <person name="Grigoriev I.V."/>
        </authorList>
    </citation>
    <scope>NUCLEOTIDE SEQUENCE</scope>
    <source>
        <strain evidence="2">AH 44721</strain>
    </source>
</reference>